<reference evidence="2 3" key="1">
    <citation type="submission" date="2019-03" db="EMBL/GenBank/DDBJ databases">
        <title>Genomic Encyclopedia of Archaeal and Bacterial Type Strains, Phase II (KMG-II): from individual species to whole genera.</title>
        <authorList>
            <person name="Goeker M."/>
        </authorList>
    </citation>
    <scope>NUCLEOTIDE SEQUENCE [LARGE SCALE GENOMIC DNA]</scope>
    <source>
        <strain evidence="2 3">RL-C</strain>
    </source>
</reference>
<keyword evidence="3" id="KW-1185">Reference proteome</keyword>
<comment type="caution">
    <text evidence="2">The sequence shown here is derived from an EMBL/GenBank/DDBJ whole genome shotgun (WGS) entry which is preliminary data.</text>
</comment>
<feature type="region of interest" description="Disordered" evidence="1">
    <location>
        <begin position="94"/>
        <end position="122"/>
    </location>
</feature>
<dbReference type="AlphaFoldDB" id="A0A4R2EKF0"/>
<gene>
    <name evidence="2" type="ORF">CLV25_10791</name>
</gene>
<accession>A0A4R2EKF0</accession>
<name>A0A4R2EKF0_9BACT</name>
<dbReference type="EMBL" id="SLWB01000007">
    <property type="protein sequence ID" value="TCN67632.1"/>
    <property type="molecule type" value="Genomic_DNA"/>
</dbReference>
<proteinExistence type="predicted"/>
<evidence type="ECO:0000313" key="2">
    <source>
        <dbReference type="EMBL" id="TCN67632.1"/>
    </source>
</evidence>
<dbReference type="OrthoDB" id="883718at2"/>
<evidence type="ECO:0000256" key="1">
    <source>
        <dbReference type="SAM" id="MobiDB-lite"/>
    </source>
</evidence>
<feature type="compositionally biased region" description="Basic residues" evidence="1">
    <location>
        <begin position="110"/>
        <end position="122"/>
    </location>
</feature>
<dbReference type="RefSeq" id="WP_131839269.1">
    <property type="nucleotide sequence ID" value="NZ_SLWB01000007.1"/>
</dbReference>
<dbReference type="Proteomes" id="UP000294830">
    <property type="component" value="Unassembled WGS sequence"/>
</dbReference>
<organism evidence="2 3">
    <name type="scientific">Acetobacteroides hydrogenigenes</name>
    <dbReference type="NCBI Taxonomy" id="979970"/>
    <lineage>
        <taxon>Bacteria</taxon>
        <taxon>Pseudomonadati</taxon>
        <taxon>Bacteroidota</taxon>
        <taxon>Bacteroidia</taxon>
        <taxon>Bacteroidales</taxon>
        <taxon>Rikenellaceae</taxon>
        <taxon>Acetobacteroides</taxon>
    </lineage>
</organism>
<protein>
    <submittedName>
        <fullName evidence="2">Uncharacterized protein</fullName>
    </submittedName>
</protein>
<evidence type="ECO:0000313" key="3">
    <source>
        <dbReference type="Proteomes" id="UP000294830"/>
    </source>
</evidence>
<sequence length="122" mass="13417">MARKKRTSPAFEKLAQRLSGLKAIDEKLDLGNNLTVEAISQTLLTYNSELEDYNIFLGNVDSKLNSVEQMEEAANNLSEKILIAVAAKYGNDSNEYEKAGGKRKSDIKHSGPRKSKAKSAAQ</sequence>
<feature type="compositionally biased region" description="Basic and acidic residues" evidence="1">
    <location>
        <begin position="95"/>
        <end position="109"/>
    </location>
</feature>